<dbReference type="PATRIC" id="fig|1423812.3.peg.1533"/>
<organism evidence="3 4">
    <name type="scientific">Liquorilactobacillus uvarum DSM 19971</name>
    <dbReference type="NCBI Taxonomy" id="1423812"/>
    <lineage>
        <taxon>Bacteria</taxon>
        <taxon>Bacillati</taxon>
        <taxon>Bacillota</taxon>
        <taxon>Bacilli</taxon>
        <taxon>Lactobacillales</taxon>
        <taxon>Lactobacillaceae</taxon>
        <taxon>Liquorilactobacillus</taxon>
    </lineage>
</organism>
<evidence type="ECO:0000256" key="2">
    <source>
        <dbReference type="HAMAP-Rule" id="MF_01126"/>
    </source>
</evidence>
<dbReference type="PIRSF" id="PIRSF031653">
    <property type="entry name" value="UCP031653"/>
    <property type="match status" value="1"/>
</dbReference>
<dbReference type="Pfam" id="PF09902">
    <property type="entry name" value="DUF2129"/>
    <property type="match status" value="1"/>
</dbReference>
<proteinExistence type="inferred from homology"/>
<keyword evidence="4" id="KW-1185">Reference proteome</keyword>
<dbReference type="RefSeq" id="WP_057736047.1">
    <property type="nucleotide sequence ID" value="NZ_AZEG01000003.1"/>
</dbReference>
<dbReference type="InterPro" id="IPR016979">
    <property type="entry name" value="DUF2129"/>
</dbReference>
<reference evidence="3 4" key="1">
    <citation type="journal article" date="2015" name="Genome Announc.">
        <title>Expanding the biotechnology potential of lactobacilli through comparative genomics of 213 strains and associated genera.</title>
        <authorList>
            <person name="Sun Z."/>
            <person name="Harris H.M."/>
            <person name="McCann A."/>
            <person name="Guo C."/>
            <person name="Argimon S."/>
            <person name="Zhang W."/>
            <person name="Yang X."/>
            <person name="Jeffery I.B."/>
            <person name="Cooney J.C."/>
            <person name="Kagawa T.F."/>
            <person name="Liu W."/>
            <person name="Song Y."/>
            <person name="Salvetti E."/>
            <person name="Wrobel A."/>
            <person name="Rasinkangas P."/>
            <person name="Parkhill J."/>
            <person name="Rea M.C."/>
            <person name="O'Sullivan O."/>
            <person name="Ritari J."/>
            <person name="Douillard F.P."/>
            <person name="Paul Ross R."/>
            <person name="Yang R."/>
            <person name="Briner A.E."/>
            <person name="Felis G.E."/>
            <person name="de Vos W.M."/>
            <person name="Barrangou R."/>
            <person name="Klaenhammer T.R."/>
            <person name="Caufield P.W."/>
            <person name="Cui Y."/>
            <person name="Zhang H."/>
            <person name="O'Toole P.W."/>
        </authorList>
    </citation>
    <scope>NUCLEOTIDE SEQUENCE [LARGE SCALE GENOMIC DNA]</scope>
    <source>
        <strain evidence="3 4">DSM 19971</strain>
    </source>
</reference>
<comment type="subcellular location">
    <subcellularLocation>
        <location evidence="2">Cytoplasm</location>
    </subcellularLocation>
</comment>
<accession>A0A0R1Q212</accession>
<dbReference type="AlphaFoldDB" id="A0A0R1Q212"/>
<dbReference type="EMBL" id="AZEG01000003">
    <property type="protein sequence ID" value="KRL38726.1"/>
    <property type="molecule type" value="Genomic_DNA"/>
</dbReference>
<keyword evidence="1 2" id="KW-0963">Cytoplasm</keyword>
<dbReference type="HAMAP" id="MF_01126">
    <property type="entry name" value="UPF0298"/>
    <property type="match status" value="1"/>
</dbReference>
<evidence type="ECO:0000256" key="1">
    <source>
        <dbReference type="ARBA" id="ARBA00022490"/>
    </source>
</evidence>
<comment type="similarity">
    <text evidence="2">Belongs to the UPF0298 family.</text>
</comment>
<evidence type="ECO:0000313" key="3">
    <source>
        <dbReference type="EMBL" id="KRL38726.1"/>
    </source>
</evidence>
<evidence type="ECO:0000313" key="4">
    <source>
        <dbReference type="Proteomes" id="UP000051155"/>
    </source>
</evidence>
<protein>
    <recommendedName>
        <fullName evidence="2">UPF0298 protein FD20_GL001444</fullName>
    </recommendedName>
</protein>
<name>A0A0R1Q212_9LACO</name>
<sequence length="100" mass="12272">MNFKINERQSIIVYLYHLKNSKQLRRYGTIHYVSKRMKYVVLYIDHSNLSDTVKKLREIRFVKRVLMSPRPNIKINFEDEVGKTYKLTEEDREKYRSNKE</sequence>
<dbReference type="STRING" id="1423812.FD20_GL001444"/>
<dbReference type="Proteomes" id="UP000051155">
    <property type="component" value="Unassembled WGS sequence"/>
</dbReference>
<comment type="caution">
    <text evidence="3">The sequence shown here is derived from an EMBL/GenBank/DDBJ whole genome shotgun (WGS) entry which is preliminary data.</text>
</comment>
<dbReference type="GO" id="GO:0005737">
    <property type="term" value="C:cytoplasm"/>
    <property type="evidence" value="ECO:0007669"/>
    <property type="project" value="UniProtKB-SubCell"/>
</dbReference>
<gene>
    <name evidence="3" type="ORF">FD20_GL001444</name>
</gene>
<dbReference type="OrthoDB" id="2990788at2"/>